<dbReference type="OrthoDB" id="3245817at2759"/>
<dbReference type="Proteomes" id="UP000027265">
    <property type="component" value="Unassembled WGS sequence"/>
</dbReference>
<proteinExistence type="predicted"/>
<dbReference type="EMBL" id="KL197720">
    <property type="protein sequence ID" value="KDQ57213.1"/>
    <property type="molecule type" value="Genomic_DNA"/>
</dbReference>
<evidence type="ECO:0000313" key="3">
    <source>
        <dbReference type="Proteomes" id="UP000027265"/>
    </source>
</evidence>
<feature type="compositionally biased region" description="Polar residues" evidence="1">
    <location>
        <begin position="295"/>
        <end position="313"/>
    </location>
</feature>
<evidence type="ECO:0000256" key="1">
    <source>
        <dbReference type="SAM" id="MobiDB-lite"/>
    </source>
</evidence>
<dbReference type="AlphaFoldDB" id="A0A067PQW9"/>
<evidence type="ECO:0000313" key="2">
    <source>
        <dbReference type="EMBL" id="KDQ57213.1"/>
    </source>
</evidence>
<protein>
    <submittedName>
        <fullName evidence="2">Uncharacterized protein</fullName>
    </submittedName>
</protein>
<sequence length="366" mass="40522">MSLEGPDICGSNGYLCGRKCYLGASLGHPHQRGQQIYRGYMLYCIITTNPAGVVTPDRPAALGMSGGESVPWLLGMSCRHILIRPQEGNLNYSYHPSAPAKDVLFFGKRAYADVVDSIKLTIAGHRISAKRWRKQIEGSKEREKGNDTADVLKARVVGLRPRGYWTRWRSVHEQRFKEDWGIIVLDPTKLGDGFQGKKMDLDRLLPLKGVITDDLMHTPDMWDSDGKPCLLVTKRGNTTGTTLGPANGTFSVVRDCFSDMSINQTSMEWGIINYNSRSDVFSEPGDSGSIIADIRSSSVSRPAGSPTPTSTLSPRHLGINKDRCSGSIRLSDMVRWFRIVDQGIDRGEQHTSVGLFGHDESCLYQI</sequence>
<reference evidence="3" key="1">
    <citation type="journal article" date="2014" name="Proc. Natl. Acad. Sci. U.S.A.">
        <title>Extensive sampling of basidiomycete genomes demonstrates inadequacy of the white-rot/brown-rot paradigm for wood decay fungi.</title>
        <authorList>
            <person name="Riley R."/>
            <person name="Salamov A.A."/>
            <person name="Brown D.W."/>
            <person name="Nagy L.G."/>
            <person name="Floudas D."/>
            <person name="Held B.W."/>
            <person name="Levasseur A."/>
            <person name="Lombard V."/>
            <person name="Morin E."/>
            <person name="Otillar R."/>
            <person name="Lindquist E.A."/>
            <person name="Sun H."/>
            <person name="LaButti K.M."/>
            <person name="Schmutz J."/>
            <person name="Jabbour D."/>
            <person name="Luo H."/>
            <person name="Baker S.E."/>
            <person name="Pisabarro A.G."/>
            <person name="Walton J.D."/>
            <person name="Blanchette R.A."/>
            <person name="Henrissat B."/>
            <person name="Martin F."/>
            <person name="Cullen D."/>
            <person name="Hibbett D.S."/>
            <person name="Grigoriev I.V."/>
        </authorList>
    </citation>
    <scope>NUCLEOTIDE SEQUENCE [LARGE SCALE GENOMIC DNA]</scope>
    <source>
        <strain evidence="3">MUCL 33604</strain>
    </source>
</reference>
<accession>A0A067PQW9</accession>
<feature type="region of interest" description="Disordered" evidence="1">
    <location>
        <begin position="295"/>
        <end position="316"/>
    </location>
</feature>
<name>A0A067PQW9_9AGAM</name>
<dbReference type="HOGENOM" id="CLU_756625_0_0_1"/>
<dbReference type="InParanoid" id="A0A067PQW9"/>
<organism evidence="2 3">
    <name type="scientific">Jaapia argillacea MUCL 33604</name>
    <dbReference type="NCBI Taxonomy" id="933084"/>
    <lineage>
        <taxon>Eukaryota</taxon>
        <taxon>Fungi</taxon>
        <taxon>Dikarya</taxon>
        <taxon>Basidiomycota</taxon>
        <taxon>Agaricomycotina</taxon>
        <taxon>Agaricomycetes</taxon>
        <taxon>Agaricomycetidae</taxon>
        <taxon>Jaapiales</taxon>
        <taxon>Jaapiaceae</taxon>
        <taxon>Jaapia</taxon>
    </lineage>
</organism>
<gene>
    <name evidence="2" type="ORF">JAAARDRAFT_47827</name>
</gene>
<keyword evidence="3" id="KW-1185">Reference proteome</keyword>